<feature type="non-terminal residue" evidence="1">
    <location>
        <position position="91"/>
    </location>
</feature>
<organism evidence="1">
    <name type="scientific">Norovirus Hu/CHN3838/LL00</name>
    <dbReference type="NCBI Taxonomy" id="462073"/>
    <lineage>
        <taxon>Viruses</taxon>
        <taxon>Riboviria</taxon>
        <taxon>Orthornavirae</taxon>
        <taxon>Pisuviricota</taxon>
        <taxon>Pisoniviricetes</taxon>
        <taxon>Picornavirales</taxon>
        <taxon>Caliciviridae</taxon>
        <taxon>Norovirus</taxon>
        <taxon>Norovirus norwalkense</taxon>
        <taxon>Norwalk virus</taxon>
    </lineage>
</organism>
<accession>A7UHU8</accession>
<proteinExistence type="predicted"/>
<name>A7UHU8_NORV</name>
<protein>
    <submittedName>
        <fullName evidence="1">RNA-dependent RNA polymerase</fullName>
    </submittedName>
</protein>
<sequence>STKKHLVRRHGSDGAVLRRTRIGTSRCRGPLSTQPAGRWRLCYLSSGRPTIRGPVHVTMEFNSPLDLDFECNGRSVRPLARCCASPFLFLF</sequence>
<dbReference type="EMBL" id="EU072311">
    <property type="protein sequence ID" value="ABU51224.1"/>
    <property type="molecule type" value="Genomic_RNA"/>
</dbReference>
<dbReference type="GO" id="GO:0003968">
    <property type="term" value="F:RNA-directed RNA polymerase activity"/>
    <property type="evidence" value="ECO:0007669"/>
    <property type="project" value="UniProtKB-KW"/>
</dbReference>
<reference evidence="1" key="1">
    <citation type="submission" date="2007-07" db="EMBL/GenBank/DDBJ databases">
        <title>Investigation of HuCV diarrhea among infantile and young children in China, 1999~2005.</title>
        <authorList>
            <person name="Fang Z."/>
            <person name="Xie H."/>
            <person name="Lv H."/>
            <person name="Zhang Q."/>
        </authorList>
    </citation>
    <scope>NUCLEOTIDE SEQUENCE</scope>
    <source>
        <strain evidence="1">CHN3838/LL00</strain>
    </source>
</reference>
<evidence type="ECO:0000313" key="1">
    <source>
        <dbReference type="EMBL" id="ABU51224.1"/>
    </source>
</evidence>
<keyword evidence="1" id="KW-0548">Nucleotidyltransferase</keyword>
<keyword evidence="1" id="KW-0696">RNA-directed RNA polymerase</keyword>
<keyword evidence="1" id="KW-0808">Transferase</keyword>
<feature type="non-terminal residue" evidence="1">
    <location>
        <position position="1"/>
    </location>
</feature>